<protein>
    <submittedName>
        <fullName evidence="1">Uncharacterized protein</fullName>
    </submittedName>
</protein>
<proteinExistence type="predicted"/>
<dbReference type="EMBL" id="PSQE01000003">
    <property type="protein sequence ID" value="RHN66263.1"/>
    <property type="molecule type" value="Genomic_DNA"/>
</dbReference>
<name>A0A396INX7_MEDTR</name>
<dbReference type="Gramene" id="rna14211">
    <property type="protein sequence ID" value="RHN66263.1"/>
    <property type="gene ID" value="gene14211"/>
</dbReference>
<sequence>MLKAVFRASNRDMILGNHDTIFGLMDKIFRIRLVVPWIVRINRGTIGEKRDTILTQKAAI</sequence>
<dbReference type="Proteomes" id="UP000265566">
    <property type="component" value="Chromosome 3"/>
</dbReference>
<comment type="caution">
    <text evidence="1">The sequence shown here is derived from an EMBL/GenBank/DDBJ whole genome shotgun (WGS) entry which is preliminary data.</text>
</comment>
<evidence type="ECO:0000313" key="1">
    <source>
        <dbReference type="EMBL" id="RHN66263.1"/>
    </source>
</evidence>
<accession>A0A396INX7</accession>
<dbReference type="AlphaFoldDB" id="A0A396INX7"/>
<reference evidence="1" key="1">
    <citation type="journal article" date="2018" name="Nat. Plants">
        <title>Whole-genome landscape of Medicago truncatula symbiotic genes.</title>
        <authorList>
            <person name="Pecrix Y."/>
            <person name="Gamas P."/>
            <person name="Carrere S."/>
        </authorList>
    </citation>
    <scope>NUCLEOTIDE SEQUENCE</scope>
    <source>
        <tissue evidence="1">Leaves</tissue>
    </source>
</reference>
<gene>
    <name evidence="1" type="ORF">MtrunA17_Chr3g0088971</name>
</gene>
<organism evidence="1">
    <name type="scientific">Medicago truncatula</name>
    <name type="common">Barrel medic</name>
    <name type="synonym">Medicago tribuloides</name>
    <dbReference type="NCBI Taxonomy" id="3880"/>
    <lineage>
        <taxon>Eukaryota</taxon>
        <taxon>Viridiplantae</taxon>
        <taxon>Streptophyta</taxon>
        <taxon>Embryophyta</taxon>
        <taxon>Tracheophyta</taxon>
        <taxon>Spermatophyta</taxon>
        <taxon>Magnoliopsida</taxon>
        <taxon>eudicotyledons</taxon>
        <taxon>Gunneridae</taxon>
        <taxon>Pentapetalae</taxon>
        <taxon>rosids</taxon>
        <taxon>fabids</taxon>
        <taxon>Fabales</taxon>
        <taxon>Fabaceae</taxon>
        <taxon>Papilionoideae</taxon>
        <taxon>50 kb inversion clade</taxon>
        <taxon>NPAAA clade</taxon>
        <taxon>Hologalegina</taxon>
        <taxon>IRL clade</taxon>
        <taxon>Trifolieae</taxon>
        <taxon>Medicago</taxon>
    </lineage>
</organism>